<dbReference type="KEGG" id="samy:DB32_008944"/>
<sequence>MSVGDQTDLHLQRSKAAMVTDVHAGARLRALNVHLRR</sequence>
<dbReference type="Proteomes" id="UP000034883">
    <property type="component" value="Chromosome"/>
</dbReference>
<gene>
    <name evidence="1" type="ORF">DB32_008944</name>
</gene>
<evidence type="ECO:0000313" key="1">
    <source>
        <dbReference type="EMBL" id="AKF11795.1"/>
    </source>
</evidence>
<accession>A0A0F6YND3</accession>
<proteinExistence type="predicted"/>
<reference evidence="1 2" key="1">
    <citation type="submission" date="2015-03" db="EMBL/GenBank/DDBJ databases">
        <title>Genome assembly of Sandaracinus amylolyticus DSM 53668.</title>
        <authorList>
            <person name="Sharma G."/>
            <person name="Subramanian S."/>
        </authorList>
    </citation>
    <scope>NUCLEOTIDE SEQUENCE [LARGE SCALE GENOMIC DNA]</scope>
    <source>
        <strain evidence="1 2">DSM 53668</strain>
    </source>
</reference>
<keyword evidence="2" id="KW-1185">Reference proteome</keyword>
<name>A0A0F6YND3_9BACT</name>
<dbReference type="AlphaFoldDB" id="A0A0F6YND3"/>
<protein>
    <submittedName>
        <fullName evidence="1">Uncharacterized protein</fullName>
    </submittedName>
</protein>
<dbReference type="EMBL" id="CP011125">
    <property type="protein sequence ID" value="AKF11795.1"/>
    <property type="molecule type" value="Genomic_DNA"/>
</dbReference>
<evidence type="ECO:0000313" key="2">
    <source>
        <dbReference type="Proteomes" id="UP000034883"/>
    </source>
</evidence>
<organism evidence="1 2">
    <name type="scientific">Sandaracinus amylolyticus</name>
    <dbReference type="NCBI Taxonomy" id="927083"/>
    <lineage>
        <taxon>Bacteria</taxon>
        <taxon>Pseudomonadati</taxon>
        <taxon>Myxococcota</taxon>
        <taxon>Polyangia</taxon>
        <taxon>Polyangiales</taxon>
        <taxon>Sandaracinaceae</taxon>
        <taxon>Sandaracinus</taxon>
    </lineage>
</organism>